<gene>
    <name evidence="3" type="ORF">SZ63_06635</name>
</gene>
<evidence type="ECO:0000313" key="4">
    <source>
        <dbReference type="Proteomes" id="UP000035301"/>
    </source>
</evidence>
<dbReference type="GO" id="GO:0006446">
    <property type="term" value="P:regulation of translational initiation"/>
    <property type="evidence" value="ECO:0007669"/>
    <property type="project" value="TreeGrafter"/>
</dbReference>
<dbReference type="InterPro" id="IPR020568">
    <property type="entry name" value="Ribosomal_Su5_D2-typ_SF"/>
</dbReference>
<dbReference type="InterPro" id="IPR036956">
    <property type="entry name" value="Impact_N_sf"/>
</dbReference>
<feature type="domain" description="Impact N-terminal" evidence="2">
    <location>
        <begin position="14"/>
        <end position="115"/>
    </location>
</feature>
<name>A0A0H1R0F5_9EURY</name>
<dbReference type="STRING" id="1550566.SZ63_06635"/>
<reference evidence="3 4" key="1">
    <citation type="journal article" date="2015" name="Int. J. Syst. Evol. Microbiol.">
        <title>Methanoculleus sediminis sp. nov., a methanogen from sediments near a submarine mud volcano.</title>
        <authorList>
            <person name="Chen S.C."/>
            <person name="Chen M.F."/>
            <person name="Lai M.C."/>
            <person name="Weng C.Y."/>
            <person name="Wu S.Y."/>
            <person name="Lin S."/>
            <person name="Yang T.F."/>
            <person name="Chen P.C."/>
        </authorList>
    </citation>
    <scope>NUCLEOTIDE SEQUENCE [LARGE SCALE GENOMIC DNA]</scope>
    <source>
        <strain evidence="3 4">S3Fa</strain>
    </source>
</reference>
<dbReference type="Proteomes" id="UP000035301">
    <property type="component" value="Unassembled WGS sequence"/>
</dbReference>
<sequence length="122" mass="13113">MTAEPLGAAVIEVRRSRFYAHLYRVDGSEDVAGVLAGHREAYRKAAHHCAALRCGTLEEFRNDGEVGRPGRILLDLLRKHGLGSHALVVSRIFGGVLLGPGNVGRAFRDAGEAAIREAGVTR</sequence>
<dbReference type="InterPro" id="IPR023582">
    <property type="entry name" value="Impact"/>
</dbReference>
<dbReference type="Pfam" id="PF01205">
    <property type="entry name" value="Impact_N"/>
    <property type="match status" value="1"/>
</dbReference>
<comment type="caution">
    <text evidence="3">The sequence shown here is derived from an EMBL/GenBank/DDBJ whole genome shotgun (WGS) entry which is preliminary data.</text>
</comment>
<accession>A0A0H1R0F5</accession>
<organism evidence="3 4">
    <name type="scientific">Methanoculleus sediminis</name>
    <dbReference type="NCBI Taxonomy" id="1550566"/>
    <lineage>
        <taxon>Archaea</taxon>
        <taxon>Methanobacteriati</taxon>
        <taxon>Methanobacteriota</taxon>
        <taxon>Stenosarchaea group</taxon>
        <taxon>Methanomicrobia</taxon>
        <taxon>Methanomicrobiales</taxon>
        <taxon>Methanomicrobiaceae</taxon>
        <taxon>Methanoculleus</taxon>
    </lineage>
</organism>
<dbReference type="SUPFAM" id="SSF54211">
    <property type="entry name" value="Ribosomal protein S5 domain 2-like"/>
    <property type="match status" value="1"/>
</dbReference>
<dbReference type="RefSeq" id="WP_048182933.1">
    <property type="nucleotide sequence ID" value="NZ_JXOJ01000002.1"/>
</dbReference>
<dbReference type="OrthoDB" id="121633at2157"/>
<evidence type="ECO:0000256" key="1">
    <source>
        <dbReference type="ARBA" id="ARBA00007665"/>
    </source>
</evidence>
<dbReference type="InterPro" id="IPR001498">
    <property type="entry name" value="Impact_N"/>
</dbReference>
<protein>
    <recommendedName>
        <fullName evidence="2">Impact N-terminal domain-containing protein</fullName>
    </recommendedName>
</protein>
<dbReference type="Gene3D" id="3.30.230.30">
    <property type="entry name" value="Impact, N-terminal domain"/>
    <property type="match status" value="1"/>
</dbReference>
<evidence type="ECO:0000259" key="2">
    <source>
        <dbReference type="Pfam" id="PF01205"/>
    </source>
</evidence>
<dbReference type="PATRIC" id="fig|1550566.3.peg.1439"/>
<dbReference type="AlphaFoldDB" id="A0A0H1R0F5"/>
<dbReference type="GO" id="GO:0005737">
    <property type="term" value="C:cytoplasm"/>
    <property type="evidence" value="ECO:0007669"/>
    <property type="project" value="TreeGrafter"/>
</dbReference>
<dbReference type="PANTHER" id="PTHR16301">
    <property type="entry name" value="IMPACT-RELATED"/>
    <property type="match status" value="1"/>
</dbReference>
<comment type="similarity">
    <text evidence="1">Belongs to the IMPACT family.</text>
</comment>
<evidence type="ECO:0000313" key="3">
    <source>
        <dbReference type="EMBL" id="KLK88660.1"/>
    </source>
</evidence>
<dbReference type="PANTHER" id="PTHR16301:SF20">
    <property type="entry name" value="IMPACT FAMILY MEMBER YIGZ"/>
    <property type="match status" value="1"/>
</dbReference>
<keyword evidence="4" id="KW-1185">Reference proteome</keyword>
<proteinExistence type="inferred from homology"/>
<dbReference type="EMBL" id="JXOJ01000002">
    <property type="protein sequence ID" value="KLK88660.1"/>
    <property type="molecule type" value="Genomic_DNA"/>
</dbReference>